<feature type="compositionally biased region" description="Low complexity" evidence="1">
    <location>
        <begin position="144"/>
        <end position="154"/>
    </location>
</feature>
<evidence type="ECO:0000256" key="1">
    <source>
        <dbReference type="SAM" id="MobiDB-lite"/>
    </source>
</evidence>
<sequence>ARTRSRRLAAGPAGALAPPPRGACPGRGPVGSSVGRAPRRHAHARAARAVADPRDRGLADLPRDVRALPVHRPRRGRGLVGQRALRPDLDARPRLPAARWRRGVLRLGRARHGPRRVRQLGRGDREGQRARDRGTRQRGRPRRSAASAGPVGRGRPVRARDRRGAAPPRGAPGRGERYAL</sequence>
<name>A0A6J4RX90_9ACTN</name>
<accession>A0A6J4RX90</accession>
<gene>
    <name evidence="2" type="ORF">AVDCRST_MAG85-676</name>
</gene>
<feature type="compositionally biased region" description="Basic residues" evidence="1">
    <location>
        <begin position="37"/>
        <end position="46"/>
    </location>
</feature>
<reference evidence="2" key="1">
    <citation type="submission" date="2020-02" db="EMBL/GenBank/DDBJ databases">
        <authorList>
            <person name="Meier V. D."/>
        </authorList>
    </citation>
    <scope>NUCLEOTIDE SEQUENCE</scope>
    <source>
        <strain evidence="2">AVDCRST_MAG85</strain>
    </source>
</reference>
<feature type="non-terminal residue" evidence="2">
    <location>
        <position position="180"/>
    </location>
</feature>
<proteinExistence type="predicted"/>
<feature type="region of interest" description="Disordered" evidence="1">
    <location>
        <begin position="1"/>
        <end position="63"/>
    </location>
</feature>
<dbReference type="EMBL" id="CADCVT010000068">
    <property type="protein sequence ID" value="CAA9481097.1"/>
    <property type="molecule type" value="Genomic_DNA"/>
</dbReference>
<feature type="compositionally biased region" description="Basic and acidic residues" evidence="1">
    <location>
        <begin position="51"/>
        <end position="63"/>
    </location>
</feature>
<evidence type="ECO:0000313" key="2">
    <source>
        <dbReference type="EMBL" id="CAA9481097.1"/>
    </source>
</evidence>
<feature type="compositionally biased region" description="Basic and acidic residues" evidence="1">
    <location>
        <begin position="121"/>
        <end position="135"/>
    </location>
</feature>
<feature type="compositionally biased region" description="Low complexity" evidence="1">
    <location>
        <begin position="23"/>
        <end position="36"/>
    </location>
</feature>
<feature type="non-terminal residue" evidence="2">
    <location>
        <position position="1"/>
    </location>
</feature>
<dbReference type="AlphaFoldDB" id="A0A6J4RX90"/>
<feature type="region of interest" description="Disordered" evidence="1">
    <location>
        <begin position="111"/>
        <end position="180"/>
    </location>
</feature>
<organism evidence="2">
    <name type="scientific">uncultured Solirubrobacteraceae bacterium</name>
    <dbReference type="NCBI Taxonomy" id="1162706"/>
    <lineage>
        <taxon>Bacteria</taxon>
        <taxon>Bacillati</taxon>
        <taxon>Actinomycetota</taxon>
        <taxon>Thermoleophilia</taxon>
        <taxon>Solirubrobacterales</taxon>
        <taxon>Solirubrobacteraceae</taxon>
        <taxon>environmental samples</taxon>
    </lineage>
</organism>
<protein>
    <submittedName>
        <fullName evidence="2">Uncharacterized protein</fullName>
    </submittedName>
</protein>